<dbReference type="PANTHER" id="PTHR30293:SF2">
    <property type="entry name" value="TRANSCRIPTIONAL ACTIVATOR PROTEIN NHAR"/>
    <property type="match status" value="1"/>
</dbReference>
<sequence length="193" mass="21145">SGLISPSRNLQESIRMTCREDKLHRLLADRAVRGVDVVMSDSTMPPHLDIKGHSHKLGECGVSFFATREVAERVGADFPNCLHGAPLLIPGPETVVRGRLMRWFAEQKIQPRIIGEFDDSALMKAFGKSGSGIFVAPSVIADEVQSQYDVQLIGQTDAVTESFYAITVERKVKHPGVVAIADSARNQLFTDTV</sequence>
<proteinExistence type="predicted"/>
<dbReference type="SUPFAM" id="SSF53850">
    <property type="entry name" value="Periplasmic binding protein-like II"/>
    <property type="match status" value="1"/>
</dbReference>
<comment type="caution">
    <text evidence="3">The sequence shown here is derived from an EMBL/GenBank/DDBJ whole genome shotgun (WGS) entry which is preliminary data.</text>
</comment>
<dbReference type="Proteomes" id="UP000814010">
    <property type="component" value="Unassembled WGS sequence"/>
</dbReference>
<dbReference type="AlphaFoldDB" id="A0A9Q4A8F2"/>
<evidence type="ECO:0000259" key="2">
    <source>
        <dbReference type="Pfam" id="PF03466"/>
    </source>
</evidence>
<dbReference type="EMBL" id="WKAE01000371">
    <property type="protein sequence ID" value="MCF5632086.1"/>
    <property type="molecule type" value="Genomic_DNA"/>
</dbReference>
<evidence type="ECO:0000313" key="3">
    <source>
        <dbReference type="EMBL" id="MCF5632086.1"/>
    </source>
</evidence>
<gene>
    <name evidence="3" type="ORF">GIV53_22915</name>
</gene>
<dbReference type="RefSeq" id="WP_236453913.1">
    <property type="nucleotide sequence ID" value="NZ_WKAE01000371.1"/>
</dbReference>
<feature type="non-terminal residue" evidence="3">
    <location>
        <position position="1"/>
    </location>
</feature>
<evidence type="ECO:0000256" key="1">
    <source>
        <dbReference type="ARBA" id="ARBA00023159"/>
    </source>
</evidence>
<dbReference type="PANTHER" id="PTHR30293">
    <property type="entry name" value="TRANSCRIPTIONAL REGULATORY PROTEIN NAC-RELATED"/>
    <property type="match status" value="1"/>
</dbReference>
<dbReference type="GO" id="GO:2000142">
    <property type="term" value="P:regulation of DNA-templated transcription initiation"/>
    <property type="evidence" value="ECO:0007669"/>
    <property type="project" value="TreeGrafter"/>
</dbReference>
<dbReference type="InterPro" id="IPR005119">
    <property type="entry name" value="LysR_subst-bd"/>
</dbReference>
<name>A0A9Q4A8F2_PSESX</name>
<organism evidence="3 4">
    <name type="scientific">Pseudomonas syringae</name>
    <dbReference type="NCBI Taxonomy" id="317"/>
    <lineage>
        <taxon>Bacteria</taxon>
        <taxon>Pseudomonadati</taxon>
        <taxon>Pseudomonadota</taxon>
        <taxon>Gammaproteobacteria</taxon>
        <taxon>Pseudomonadales</taxon>
        <taxon>Pseudomonadaceae</taxon>
        <taxon>Pseudomonas</taxon>
    </lineage>
</organism>
<dbReference type="Gene3D" id="3.40.190.10">
    <property type="entry name" value="Periplasmic binding protein-like II"/>
    <property type="match status" value="1"/>
</dbReference>
<feature type="domain" description="LysR substrate-binding" evidence="2">
    <location>
        <begin position="48"/>
        <end position="186"/>
    </location>
</feature>
<accession>A0A9Q4A8F2</accession>
<dbReference type="GO" id="GO:0003700">
    <property type="term" value="F:DNA-binding transcription factor activity"/>
    <property type="evidence" value="ECO:0007669"/>
    <property type="project" value="TreeGrafter"/>
</dbReference>
<keyword evidence="1" id="KW-0010">Activator</keyword>
<dbReference type="Pfam" id="PF03466">
    <property type="entry name" value="LysR_substrate"/>
    <property type="match status" value="1"/>
</dbReference>
<reference evidence="3" key="1">
    <citation type="submission" date="2019-11" db="EMBL/GenBank/DDBJ databases">
        <title>Epiphytic Pseudomonas syringae from cherry orchards.</title>
        <authorList>
            <person name="Hulin M.T."/>
        </authorList>
    </citation>
    <scope>NUCLEOTIDE SEQUENCE</scope>
    <source>
        <strain evidence="3">PA-2-5E</strain>
    </source>
</reference>
<evidence type="ECO:0000313" key="4">
    <source>
        <dbReference type="Proteomes" id="UP000814010"/>
    </source>
</evidence>
<protein>
    <submittedName>
        <fullName evidence="3">LysR family transcriptional regulator</fullName>
    </submittedName>
</protein>